<dbReference type="InterPro" id="IPR015915">
    <property type="entry name" value="Kelch-typ_b-propeller"/>
</dbReference>
<keyword evidence="2" id="KW-0812">Transmembrane</keyword>
<dbReference type="Proteomes" id="UP000603453">
    <property type="component" value="Unassembled WGS sequence"/>
</dbReference>
<evidence type="ECO:0000313" key="3">
    <source>
        <dbReference type="EMBL" id="KAG2210948.1"/>
    </source>
</evidence>
<evidence type="ECO:0000313" key="4">
    <source>
        <dbReference type="Proteomes" id="UP000603453"/>
    </source>
</evidence>
<dbReference type="Gene3D" id="2.120.10.80">
    <property type="entry name" value="Kelch-type beta propeller"/>
    <property type="match status" value="1"/>
</dbReference>
<accession>A0A8H7RI26</accession>
<keyword evidence="4" id="KW-1185">Reference proteome</keyword>
<evidence type="ECO:0000256" key="1">
    <source>
        <dbReference type="SAM" id="MobiDB-lite"/>
    </source>
</evidence>
<dbReference type="AlphaFoldDB" id="A0A8H7RI26"/>
<dbReference type="SUPFAM" id="SSF50965">
    <property type="entry name" value="Galactose oxidase, central domain"/>
    <property type="match status" value="1"/>
</dbReference>
<dbReference type="InterPro" id="IPR011043">
    <property type="entry name" value="Gal_Oxase/kelch_b-propeller"/>
</dbReference>
<gene>
    <name evidence="3" type="ORF">INT47_000105</name>
</gene>
<feature type="transmembrane region" description="Helical" evidence="2">
    <location>
        <begin position="662"/>
        <end position="685"/>
    </location>
</feature>
<evidence type="ECO:0008006" key="5">
    <source>
        <dbReference type="Google" id="ProtNLM"/>
    </source>
</evidence>
<sequence length="856" mass="97741">MYVYGGRYVAVVGHSSDMYEYNFDTPNGETATMSLVKQINQGPSCSFCGAVMIDDSHMMILSHKFANSSASSTESSTVVRPYIFDFVSLTWTEKEVPTYNQTDESAFYMRARHGTVLGKDGMIYVIGGTNFYEDSNPLTTSYFYDPVLNYYGIIDNNGFDYKTIGPSTFNLPDGNIGSVFGRIGAKIDTEDYNSHKIMMVLDTKIKTWIKNQTLSLSLSDDILLNQEYDEGVTVQLVPNTNFAIFFGTKLNTESLFNVENEANPKVLKRLNLVTNAWDIIQAKNYRHSQYENIYASSAIISSKYMVFAFGTFNYYKDSGVYKDVNIFELLYQNLDIENTSSHNLSLNWVPTISKYEGPFVSETDPIIHVFPSVIFFAVLICAIAIIAIIMYMLVNRKIICFKGQRTCSFQRIISIFCSRSSVSSTEEFLETNDVPFPDIRICYSGWYYYGYNDTNGVFPYLDCLPSSNPSDVNYCEDVYKLPRSIVSPNFLEGETICYMYAPPIDRLNYIHEGAYLNFRHSGGVSDSVEQSIHIQIYEPTKNPNRVVFDISPFPRQYSAEYLDDWIDFQLNNSFIHGTAGQKITLNGLSSVNIHFKITYTQKIDPDSLWNLVGVFPNYIQISELSITNSEVFGNQNAGYKTKFMELYPLYQQKTVVTEKRDVTIMSTLGILGGIASMLIALRVFLFGARPAKPWGIFQRLSFKSRWEQSKSKNLNKFFRIPGVENVPFVTPVHERFFEIHTVNEDHSSTAGCSRSLNGERDRFLSEQSASNTQIDSCSIHNSIEKDKNSELSNSDYNMQERLEQIEARNQILELVLKAYYMDDRVFREIHENIKKEAHAERVSSSEEVSNEEKQVR</sequence>
<feature type="region of interest" description="Disordered" evidence="1">
    <location>
        <begin position="835"/>
        <end position="856"/>
    </location>
</feature>
<comment type="caution">
    <text evidence="3">The sequence shown here is derived from an EMBL/GenBank/DDBJ whole genome shotgun (WGS) entry which is preliminary data.</text>
</comment>
<dbReference type="EMBL" id="JAEPRD010000010">
    <property type="protein sequence ID" value="KAG2210948.1"/>
    <property type="molecule type" value="Genomic_DNA"/>
</dbReference>
<name>A0A8H7RI26_9FUNG</name>
<organism evidence="3 4">
    <name type="scientific">Mucor saturninus</name>
    <dbReference type="NCBI Taxonomy" id="64648"/>
    <lineage>
        <taxon>Eukaryota</taxon>
        <taxon>Fungi</taxon>
        <taxon>Fungi incertae sedis</taxon>
        <taxon>Mucoromycota</taxon>
        <taxon>Mucoromycotina</taxon>
        <taxon>Mucoromycetes</taxon>
        <taxon>Mucorales</taxon>
        <taxon>Mucorineae</taxon>
        <taxon>Mucoraceae</taxon>
        <taxon>Mucor</taxon>
    </lineage>
</organism>
<evidence type="ECO:0000256" key="2">
    <source>
        <dbReference type="SAM" id="Phobius"/>
    </source>
</evidence>
<feature type="transmembrane region" description="Helical" evidence="2">
    <location>
        <begin position="373"/>
        <end position="394"/>
    </location>
</feature>
<keyword evidence="2" id="KW-0472">Membrane</keyword>
<keyword evidence="2" id="KW-1133">Transmembrane helix</keyword>
<proteinExistence type="predicted"/>
<dbReference type="OrthoDB" id="2421077at2759"/>
<protein>
    <recommendedName>
        <fullName evidence="5">Galactose oxidase</fullName>
    </recommendedName>
</protein>
<reference evidence="3" key="1">
    <citation type="submission" date="2020-12" db="EMBL/GenBank/DDBJ databases">
        <title>Metabolic potential, ecology and presence of endohyphal bacteria is reflected in genomic diversity of Mucoromycotina.</title>
        <authorList>
            <person name="Muszewska A."/>
            <person name="Okrasinska A."/>
            <person name="Steczkiewicz K."/>
            <person name="Drgas O."/>
            <person name="Orlowska M."/>
            <person name="Perlinska-Lenart U."/>
            <person name="Aleksandrzak-Piekarczyk T."/>
            <person name="Szatraj K."/>
            <person name="Zielenkiewicz U."/>
            <person name="Pilsyk S."/>
            <person name="Malc E."/>
            <person name="Mieczkowski P."/>
            <person name="Kruszewska J.S."/>
            <person name="Biernat P."/>
            <person name="Pawlowska J."/>
        </authorList>
    </citation>
    <scope>NUCLEOTIDE SEQUENCE</scope>
    <source>
        <strain evidence="3">WA0000017839</strain>
    </source>
</reference>